<dbReference type="Proteomes" id="UP000001409">
    <property type="component" value="Chromosome"/>
</dbReference>
<dbReference type="eggNOG" id="ENOG5030VN0">
    <property type="taxonomic scope" value="Bacteria"/>
</dbReference>
<feature type="region of interest" description="Disordered" evidence="1">
    <location>
        <begin position="361"/>
        <end position="388"/>
    </location>
</feature>
<dbReference type="KEGG" id="cef:CE2726"/>
<dbReference type="AlphaFoldDB" id="Q8FLY3"/>
<dbReference type="HOGENOM" id="CLU_037731_0_0_11"/>
<feature type="compositionally biased region" description="Low complexity" evidence="1">
    <location>
        <begin position="90"/>
        <end position="101"/>
    </location>
</feature>
<reference evidence="3 4" key="1">
    <citation type="journal article" date="2003" name="Genome Res.">
        <title>Comparative complete genome sequence analysis of the amino acid replacements responsible for the thermostability of Corynebacterium efficiens.</title>
        <authorList>
            <person name="Nishio Y."/>
            <person name="Nakamura Y."/>
            <person name="Kawarabayasi Y."/>
            <person name="Usuda Y."/>
            <person name="Kimura E."/>
            <person name="Sugimoto S."/>
            <person name="Matsui K."/>
            <person name="Yamagishi A."/>
            <person name="Kikuchi H."/>
            <person name="Ikeo K."/>
            <person name="Gojobori T."/>
        </authorList>
    </citation>
    <scope>NUCLEOTIDE SEQUENCE [LARGE SCALE GENOMIC DNA]</scope>
    <source>
        <strain evidence="4">DSM 44549 / YS-314 / AJ 12310 / JCM 11189 / NBRC 100395</strain>
    </source>
</reference>
<protein>
    <recommendedName>
        <fullName evidence="2">Septum formation-related domain-containing protein</fullName>
    </recommendedName>
</protein>
<feature type="region of interest" description="Disordered" evidence="1">
    <location>
        <begin position="148"/>
        <end position="168"/>
    </location>
</feature>
<dbReference type="STRING" id="196164.gene:10743174"/>
<evidence type="ECO:0000259" key="2">
    <source>
        <dbReference type="Pfam" id="PF13845"/>
    </source>
</evidence>
<organism evidence="3 4">
    <name type="scientific">Corynebacterium efficiens (strain DSM 44549 / YS-314 / AJ 12310 / JCM 11189 / NBRC 100395)</name>
    <dbReference type="NCBI Taxonomy" id="196164"/>
    <lineage>
        <taxon>Bacteria</taxon>
        <taxon>Bacillati</taxon>
        <taxon>Actinomycetota</taxon>
        <taxon>Actinomycetes</taxon>
        <taxon>Mycobacteriales</taxon>
        <taxon>Corynebacteriaceae</taxon>
        <taxon>Corynebacterium</taxon>
    </lineage>
</organism>
<name>Q8FLY3_COREF</name>
<feature type="region of interest" description="Disordered" evidence="1">
    <location>
        <begin position="82"/>
        <end position="101"/>
    </location>
</feature>
<evidence type="ECO:0000313" key="4">
    <source>
        <dbReference type="Proteomes" id="UP000001409"/>
    </source>
</evidence>
<evidence type="ECO:0000256" key="1">
    <source>
        <dbReference type="SAM" id="MobiDB-lite"/>
    </source>
</evidence>
<proteinExistence type="predicted"/>
<feature type="domain" description="Septum formation-related" evidence="2">
    <location>
        <begin position="116"/>
        <end position="340"/>
    </location>
</feature>
<dbReference type="Pfam" id="PF13845">
    <property type="entry name" value="Septum_form"/>
    <property type="match status" value="1"/>
</dbReference>
<keyword evidence="4" id="KW-1185">Reference proteome</keyword>
<dbReference type="InterPro" id="IPR026004">
    <property type="entry name" value="Septum_form"/>
</dbReference>
<dbReference type="EMBL" id="BA000035">
    <property type="protein sequence ID" value="BAC19536.1"/>
    <property type="molecule type" value="Genomic_DNA"/>
</dbReference>
<accession>Q8FLY3</accession>
<evidence type="ECO:0000313" key="3">
    <source>
        <dbReference type="EMBL" id="BAC19536.1"/>
    </source>
</evidence>
<sequence>MVCLGVPDRSLLPENYGHPFRRSLTNHRWRGMIGTIMSTSTDSQSRTGRRGFRSAASVQTMLVAALAASAAVGMYSYGVNSAEETPEPMATGETSTSTTTVTTAQQVAPFTTADVGMCATWDVNDDGQVSGFEQTSCEGEHRFEISKRENLATYPSSEFGPDADPPNLTRQAQLREELCQAPTLAYLNGRFDPAGRYTIAPILPPAEAWAAGDRTMLCGLQATDSNGIPQITIGPVAANDQARVFATGACVRVESSAEFREVDCAEDHHLEAISTVNLGVPFPQGVPSTDEQNEFLGSTCTQAAIDYMGDEERLYQSTLQTFWPTITANSWLGGSHSVNCYLMSPSTEGDSTFNILNGSAQTGFTINGQAPPPQPPREPLRPGASVPL</sequence>